<comment type="similarity">
    <text evidence="1 7 8">Belongs to the heat shock protein 70 family.</text>
</comment>
<dbReference type="InterPro" id="IPR012725">
    <property type="entry name" value="Chaperone_DnaK"/>
</dbReference>
<feature type="compositionally biased region" description="Low complexity" evidence="9">
    <location>
        <begin position="606"/>
        <end position="619"/>
    </location>
</feature>
<comment type="function">
    <text evidence="7">Acts as a chaperone.</text>
</comment>
<dbReference type="Gene3D" id="2.60.34.10">
    <property type="entry name" value="Substrate Binding Domain Of DNAk, Chain A, domain 1"/>
    <property type="match status" value="1"/>
</dbReference>
<feature type="compositionally biased region" description="Acidic residues" evidence="9">
    <location>
        <begin position="627"/>
        <end position="642"/>
    </location>
</feature>
<dbReference type="Gene3D" id="3.90.640.10">
    <property type="entry name" value="Actin, Chain A, domain 4"/>
    <property type="match status" value="1"/>
</dbReference>
<dbReference type="NCBIfam" id="TIGR02350">
    <property type="entry name" value="prok_dnaK"/>
    <property type="match status" value="1"/>
</dbReference>
<name>A0ABV1RLH1_9ALTE</name>
<keyword evidence="4 7" id="KW-0547">Nucleotide-binding</keyword>
<dbReference type="Pfam" id="PF00012">
    <property type="entry name" value="HSP70"/>
    <property type="match status" value="1"/>
</dbReference>
<dbReference type="PROSITE" id="PS00297">
    <property type="entry name" value="HSP70_1"/>
    <property type="match status" value="1"/>
</dbReference>
<evidence type="ECO:0000313" key="11">
    <source>
        <dbReference type="Proteomes" id="UP001467690"/>
    </source>
</evidence>
<dbReference type="Gene3D" id="1.20.1270.10">
    <property type="match status" value="1"/>
</dbReference>
<evidence type="ECO:0000256" key="5">
    <source>
        <dbReference type="ARBA" id="ARBA00022840"/>
    </source>
</evidence>
<dbReference type="NCBIfam" id="NF003520">
    <property type="entry name" value="PRK05183.1"/>
    <property type="match status" value="1"/>
</dbReference>
<evidence type="ECO:0000313" key="10">
    <source>
        <dbReference type="EMBL" id="MER2493587.1"/>
    </source>
</evidence>
<dbReference type="PANTHER" id="PTHR19375">
    <property type="entry name" value="HEAT SHOCK PROTEIN 70KDA"/>
    <property type="match status" value="1"/>
</dbReference>
<dbReference type="InterPro" id="IPR029047">
    <property type="entry name" value="HSP70_peptide-bd_sf"/>
</dbReference>
<feature type="modified residue" description="Phosphothreonine; by autocatalysis" evidence="7">
    <location>
        <position position="199"/>
    </location>
</feature>
<sequence length="642" mass="68641">MGKIIGIDLGTTNSCVAVLDGDSAKVIENAEGDRTTPSVIAYTDDGETLVGQPAKRQAVTNPQNTLFAIKRLIGRRFTDKEVQRDVDIMPFKITGAENGDAWVEVKGQKMAPPQVSAEVLKKMKKTAEDYLGEEVTGAVITVPAYFNDAQRQATKDAGRIAGLEVKRIINEPTAAALAYGMDKKSGDNVIAVYDLGGGTFDISIIEIDEVDGEHTFEVLATNGDTHLGGEDFDNRLINYLVDQFKADQGFDLKKDPLAMQRLKEAAEKAKIELSSAQQTEVNLPYITADASGPKHLNIKVTRSKLESLVDDMVKATLEPLKQALKDADLSVGDINDVILVGGQTRMPLVQKAVADFFGKAPRKDVNPDEAVAVGAAVQGGVLSGDVTDVLLLDVSPLSLGIETMGGVMTTLIEKNTTIPTKKSQTFSTADDNQSAVTVHVIQGERKQASANKSLGQFNLEGIRPAPRGVPQIEVTFDIDADGILHVSAKDKDTGKEQKITIKASSGLTDEEVEKMVREAEANADSDKKFEELVQARNQADGLVHATKKQIEEAGSDLAANDKEAIETAITELETALKGTDKDEIEAKSQALIQASAKLMEIAQAKAQAEGGAQAGAADAAEPKDAADDVVDAEFEEVKDDNK</sequence>
<keyword evidence="7" id="KW-0143">Chaperone</keyword>
<feature type="region of interest" description="Disordered" evidence="9">
    <location>
        <begin position="606"/>
        <end position="642"/>
    </location>
</feature>
<evidence type="ECO:0000256" key="8">
    <source>
        <dbReference type="RuleBase" id="RU003322"/>
    </source>
</evidence>
<evidence type="ECO:0000256" key="4">
    <source>
        <dbReference type="ARBA" id="ARBA00022741"/>
    </source>
</evidence>
<dbReference type="Proteomes" id="UP001467690">
    <property type="component" value="Unassembled WGS sequence"/>
</dbReference>
<evidence type="ECO:0000256" key="3">
    <source>
        <dbReference type="ARBA" id="ARBA00022553"/>
    </source>
</evidence>
<evidence type="ECO:0000256" key="7">
    <source>
        <dbReference type="HAMAP-Rule" id="MF_00332"/>
    </source>
</evidence>
<keyword evidence="3 7" id="KW-0597">Phosphoprotein</keyword>
<dbReference type="SUPFAM" id="SSF100934">
    <property type="entry name" value="Heat shock protein 70kD (HSP70), C-terminal subdomain"/>
    <property type="match status" value="1"/>
</dbReference>
<evidence type="ECO:0000256" key="1">
    <source>
        <dbReference type="ARBA" id="ARBA00007381"/>
    </source>
</evidence>
<keyword evidence="5 7" id="KW-0067">ATP-binding</keyword>
<organism evidence="10 11">
    <name type="scientific">Catenovulum sediminis</name>
    <dbReference type="NCBI Taxonomy" id="1740262"/>
    <lineage>
        <taxon>Bacteria</taxon>
        <taxon>Pseudomonadati</taxon>
        <taxon>Pseudomonadota</taxon>
        <taxon>Gammaproteobacteria</taxon>
        <taxon>Alteromonadales</taxon>
        <taxon>Alteromonadaceae</taxon>
        <taxon>Catenovulum</taxon>
    </lineage>
</organism>
<dbReference type="RefSeq" id="WP_143872720.1">
    <property type="nucleotide sequence ID" value="NZ_CP041660.1"/>
</dbReference>
<dbReference type="SUPFAM" id="SSF53067">
    <property type="entry name" value="Actin-like ATPase domain"/>
    <property type="match status" value="2"/>
</dbReference>
<dbReference type="InterPro" id="IPR029048">
    <property type="entry name" value="HSP70_C_sf"/>
</dbReference>
<proteinExistence type="evidence at transcript level"/>
<dbReference type="NCBIfam" id="NF001413">
    <property type="entry name" value="PRK00290.1"/>
    <property type="match status" value="1"/>
</dbReference>
<dbReference type="HAMAP" id="MF_00332">
    <property type="entry name" value="DnaK"/>
    <property type="match status" value="1"/>
</dbReference>
<accession>A0ABV1RLH1</accession>
<keyword evidence="11" id="KW-1185">Reference proteome</keyword>
<dbReference type="InterPro" id="IPR013126">
    <property type="entry name" value="Hsp_70_fam"/>
</dbReference>
<protein>
    <recommendedName>
        <fullName evidence="2 7">Chaperone protein DnaK</fullName>
    </recommendedName>
    <alternativeName>
        <fullName evidence="7">HSP70</fullName>
    </alternativeName>
    <alternativeName>
        <fullName evidence="7">Heat shock 70 kDa protein</fullName>
    </alternativeName>
    <alternativeName>
        <fullName evidence="7">Heat shock protein 70</fullName>
    </alternativeName>
</protein>
<dbReference type="InterPro" id="IPR018181">
    <property type="entry name" value="Heat_shock_70_CS"/>
</dbReference>
<keyword evidence="6 7" id="KW-0346">Stress response</keyword>
<gene>
    <name evidence="7 10" type="primary">dnaK</name>
    <name evidence="10" type="ORF">ABS311_17040</name>
</gene>
<dbReference type="PROSITE" id="PS01036">
    <property type="entry name" value="HSP70_3"/>
    <property type="match status" value="1"/>
</dbReference>
<evidence type="ECO:0000256" key="2">
    <source>
        <dbReference type="ARBA" id="ARBA00014415"/>
    </source>
</evidence>
<evidence type="ECO:0000256" key="6">
    <source>
        <dbReference type="ARBA" id="ARBA00023016"/>
    </source>
</evidence>
<dbReference type="PRINTS" id="PR00301">
    <property type="entry name" value="HEATSHOCK70"/>
</dbReference>
<dbReference type="PROSITE" id="PS00329">
    <property type="entry name" value="HSP70_2"/>
    <property type="match status" value="1"/>
</dbReference>
<dbReference type="EMBL" id="JBELOE010000265">
    <property type="protein sequence ID" value="MER2493587.1"/>
    <property type="molecule type" value="Genomic_DNA"/>
</dbReference>
<comment type="induction">
    <text evidence="7">By stress conditions e.g. heat shock.</text>
</comment>
<reference evidence="10 11" key="1">
    <citation type="submission" date="2024-06" db="EMBL/GenBank/DDBJ databases">
        <authorList>
            <person name="Chen R.Y."/>
        </authorList>
    </citation>
    <scope>NUCLEOTIDE SEQUENCE [LARGE SCALE GENOMIC DNA]</scope>
    <source>
        <strain evidence="10 11">D2</strain>
    </source>
</reference>
<dbReference type="Gene3D" id="3.30.420.40">
    <property type="match status" value="2"/>
</dbReference>
<dbReference type="SUPFAM" id="SSF100920">
    <property type="entry name" value="Heat shock protein 70kD (HSP70), peptide-binding domain"/>
    <property type="match status" value="1"/>
</dbReference>
<comment type="caution">
    <text evidence="10">The sequence shown here is derived from an EMBL/GenBank/DDBJ whole genome shotgun (WGS) entry which is preliminary data.</text>
</comment>
<dbReference type="InterPro" id="IPR043129">
    <property type="entry name" value="ATPase_NBD"/>
</dbReference>
<dbReference type="CDD" id="cd10234">
    <property type="entry name" value="ASKHA_NBD_HSP70_DnaK-like"/>
    <property type="match status" value="1"/>
</dbReference>
<evidence type="ECO:0000256" key="9">
    <source>
        <dbReference type="SAM" id="MobiDB-lite"/>
    </source>
</evidence>